<dbReference type="PANTHER" id="PTHR36111">
    <property type="entry name" value="INNER MEMBRANE PROTEIN-RELATED"/>
    <property type="match status" value="1"/>
</dbReference>
<sequence length="245" mass="25036">MVLWGTVVNALAIVAGAVVGVWLSGMSERLRQTLLQGLGLAVVAIGLKMALEMDEPLVTVASLVIGGAIGEGMRLEERLQQAGAWLEARLGRGRGNVATAFVTASLVYCIGPMAVLGALDSGLRGNHAVLYLKAALDGMASVMFSATMGIGVIFSAVAVLVYQGLIALGAHSIAAHVPDALLQAMIKQLTAVGGLLIAGIGINLLGVQTIRVGNFLPALAIAVLSAILLPIGEAGLHMIREGLGF</sequence>
<gene>
    <name evidence="2" type="ORF">GCM10007043_08900</name>
</gene>
<keyword evidence="3" id="KW-1185">Reference proteome</keyword>
<keyword evidence="1" id="KW-1133">Transmembrane helix</keyword>
<reference evidence="2" key="2">
    <citation type="submission" date="2020-09" db="EMBL/GenBank/DDBJ databases">
        <authorList>
            <person name="Sun Q."/>
            <person name="Ohkuma M."/>
        </authorList>
    </citation>
    <scope>NUCLEOTIDE SEQUENCE</scope>
    <source>
        <strain evidence="2">JCM 14719</strain>
    </source>
</reference>
<feature type="transmembrane region" description="Helical" evidence="1">
    <location>
        <begin position="96"/>
        <end position="119"/>
    </location>
</feature>
<dbReference type="InterPro" id="IPR007563">
    <property type="entry name" value="DUF554"/>
</dbReference>
<feature type="transmembrane region" description="Helical" evidence="1">
    <location>
        <begin position="6"/>
        <end position="26"/>
    </location>
</feature>
<keyword evidence="1" id="KW-0812">Transmembrane</keyword>
<dbReference type="RefSeq" id="WP_054668950.1">
    <property type="nucleotide sequence ID" value="NZ_BMOF01000012.1"/>
</dbReference>
<evidence type="ECO:0000313" key="3">
    <source>
        <dbReference type="Proteomes" id="UP000637720"/>
    </source>
</evidence>
<feature type="transmembrane region" description="Helical" evidence="1">
    <location>
        <begin position="216"/>
        <end position="236"/>
    </location>
</feature>
<feature type="transmembrane region" description="Helical" evidence="1">
    <location>
        <begin position="189"/>
        <end position="210"/>
    </location>
</feature>
<organism evidence="2 3">
    <name type="scientific">Calditerricola satsumensis</name>
    <dbReference type="NCBI Taxonomy" id="373054"/>
    <lineage>
        <taxon>Bacteria</taxon>
        <taxon>Bacillati</taxon>
        <taxon>Bacillota</taxon>
        <taxon>Bacilli</taxon>
        <taxon>Bacillales</taxon>
        <taxon>Bacillaceae</taxon>
        <taxon>Calditerricola</taxon>
    </lineage>
</organism>
<reference evidence="2" key="1">
    <citation type="journal article" date="2014" name="Int. J. Syst. Evol. Microbiol.">
        <title>Complete genome sequence of Corynebacterium casei LMG S-19264T (=DSM 44701T), isolated from a smear-ripened cheese.</title>
        <authorList>
            <consortium name="US DOE Joint Genome Institute (JGI-PGF)"/>
            <person name="Walter F."/>
            <person name="Albersmeier A."/>
            <person name="Kalinowski J."/>
            <person name="Ruckert C."/>
        </authorList>
    </citation>
    <scope>NUCLEOTIDE SEQUENCE</scope>
    <source>
        <strain evidence="2">JCM 14719</strain>
    </source>
</reference>
<dbReference type="Pfam" id="PF04474">
    <property type="entry name" value="DUF554"/>
    <property type="match status" value="1"/>
</dbReference>
<dbReference type="PANTHER" id="PTHR36111:SF2">
    <property type="entry name" value="INNER MEMBRANE PROTEIN"/>
    <property type="match status" value="1"/>
</dbReference>
<comment type="caution">
    <text evidence="2">The sequence shown here is derived from an EMBL/GenBank/DDBJ whole genome shotgun (WGS) entry which is preliminary data.</text>
</comment>
<feature type="transmembrane region" description="Helical" evidence="1">
    <location>
        <begin position="139"/>
        <end position="168"/>
    </location>
</feature>
<dbReference type="Proteomes" id="UP000637720">
    <property type="component" value="Unassembled WGS sequence"/>
</dbReference>
<protein>
    <submittedName>
        <fullName evidence="2">Membrane protein</fullName>
    </submittedName>
</protein>
<dbReference type="EMBL" id="BMOF01000012">
    <property type="protein sequence ID" value="GGJ97259.1"/>
    <property type="molecule type" value="Genomic_DNA"/>
</dbReference>
<name>A0A8J3BDZ8_9BACI</name>
<dbReference type="AlphaFoldDB" id="A0A8J3BDZ8"/>
<evidence type="ECO:0000313" key="2">
    <source>
        <dbReference type="EMBL" id="GGJ97259.1"/>
    </source>
</evidence>
<accession>A0A8J3BDZ8</accession>
<evidence type="ECO:0000256" key="1">
    <source>
        <dbReference type="SAM" id="Phobius"/>
    </source>
</evidence>
<proteinExistence type="predicted"/>
<keyword evidence="1" id="KW-0472">Membrane</keyword>